<organism evidence="1 2">
    <name type="scientific">Enterococcus malodoratus ATCC 43197</name>
    <dbReference type="NCBI Taxonomy" id="1158601"/>
    <lineage>
        <taxon>Bacteria</taxon>
        <taxon>Bacillati</taxon>
        <taxon>Bacillota</taxon>
        <taxon>Bacilli</taxon>
        <taxon>Lactobacillales</taxon>
        <taxon>Enterococcaceae</taxon>
        <taxon>Enterococcus</taxon>
    </lineage>
</organism>
<feature type="non-terminal residue" evidence="1">
    <location>
        <position position="22"/>
    </location>
</feature>
<protein>
    <submittedName>
        <fullName evidence="1">Uncharacterized protein</fullName>
    </submittedName>
</protein>
<dbReference type="AlphaFoldDB" id="R2QIW6"/>
<accession>R2QIW6</accession>
<gene>
    <name evidence="1" type="ORF">UAI_04561</name>
</gene>
<reference evidence="1 2" key="1">
    <citation type="submission" date="2013-02" db="EMBL/GenBank/DDBJ databases">
        <title>The Genome Sequence of Enterococcus malodoratus ATCC_43197.</title>
        <authorList>
            <consortium name="The Broad Institute Genome Sequencing Platform"/>
            <consortium name="The Broad Institute Genome Sequencing Center for Infectious Disease"/>
            <person name="Earl A.M."/>
            <person name="Gilmore M.S."/>
            <person name="Lebreton F."/>
            <person name="Walker B."/>
            <person name="Young S.K."/>
            <person name="Zeng Q."/>
            <person name="Gargeya S."/>
            <person name="Fitzgerald M."/>
            <person name="Haas B."/>
            <person name="Abouelleil A."/>
            <person name="Alvarado L."/>
            <person name="Arachchi H.M."/>
            <person name="Berlin A.M."/>
            <person name="Chapman S.B."/>
            <person name="Dewar J."/>
            <person name="Goldberg J."/>
            <person name="Griggs A."/>
            <person name="Gujja S."/>
            <person name="Hansen M."/>
            <person name="Howarth C."/>
            <person name="Imamovic A."/>
            <person name="Larimer J."/>
            <person name="McCowan C."/>
            <person name="Murphy C."/>
            <person name="Neiman D."/>
            <person name="Pearson M."/>
            <person name="Priest M."/>
            <person name="Roberts A."/>
            <person name="Saif S."/>
            <person name="Shea T."/>
            <person name="Sisk P."/>
            <person name="Sykes S."/>
            <person name="Wortman J."/>
            <person name="Nusbaum C."/>
            <person name="Birren B."/>
        </authorList>
    </citation>
    <scope>NUCLEOTIDE SEQUENCE [LARGE SCALE GENOMIC DNA]</scope>
    <source>
        <strain evidence="1 2">ATCC 43197</strain>
    </source>
</reference>
<dbReference type="EMBL" id="AJAK01000032">
    <property type="protein sequence ID" value="EOH71605.1"/>
    <property type="molecule type" value="Genomic_DNA"/>
</dbReference>
<dbReference type="Proteomes" id="UP000013783">
    <property type="component" value="Unassembled WGS sequence"/>
</dbReference>
<sequence>MKYRKKPVVIEAFQYDGDLIYS</sequence>
<name>R2QIW6_9ENTE</name>
<proteinExistence type="predicted"/>
<evidence type="ECO:0000313" key="2">
    <source>
        <dbReference type="Proteomes" id="UP000013783"/>
    </source>
</evidence>
<comment type="caution">
    <text evidence="1">The sequence shown here is derived from an EMBL/GenBank/DDBJ whole genome shotgun (WGS) entry which is preliminary data.</text>
</comment>
<evidence type="ECO:0000313" key="1">
    <source>
        <dbReference type="EMBL" id="EOH71605.1"/>
    </source>
</evidence>